<feature type="region of interest" description="Disordered" evidence="1">
    <location>
        <begin position="170"/>
        <end position="215"/>
    </location>
</feature>
<reference evidence="4" key="2">
    <citation type="submission" date="2020-10" db="UniProtKB">
        <authorList>
            <consortium name="WormBaseParasite"/>
        </authorList>
    </citation>
    <scope>IDENTIFICATION</scope>
</reference>
<name>A0A7E4VDA5_PANRE</name>
<dbReference type="WBParaSite" id="Pan_g19469.t1">
    <property type="protein sequence ID" value="Pan_g19469.t1"/>
    <property type="gene ID" value="Pan_g19469"/>
</dbReference>
<sequence>MVGYRRKQVDFGMAYKRRTDREWVISSGREDGFRSLGLLRSWVVYAFVYCFLVSLCTDSLFNDHTPAFPYKRRSSICYFPTVWSCFNRSVPASTSTLQPAHLFRIKSTTPSNQYPTMSSDDKTYFEQAKETVSNAAEATKEKAYDLKNAIVGEKSTEDKAADHVKDAADTTANKFGEFKDKASEKAGDAKDCARHHMDNAGDKVKDLGNRMQSSS</sequence>
<evidence type="ECO:0000256" key="2">
    <source>
        <dbReference type="SAM" id="Phobius"/>
    </source>
</evidence>
<dbReference type="Gene3D" id="6.10.140.1430">
    <property type="match status" value="1"/>
</dbReference>
<organism evidence="3 4">
    <name type="scientific">Panagrellus redivivus</name>
    <name type="common">Microworm</name>
    <dbReference type="NCBI Taxonomy" id="6233"/>
    <lineage>
        <taxon>Eukaryota</taxon>
        <taxon>Metazoa</taxon>
        <taxon>Ecdysozoa</taxon>
        <taxon>Nematoda</taxon>
        <taxon>Chromadorea</taxon>
        <taxon>Rhabditida</taxon>
        <taxon>Tylenchina</taxon>
        <taxon>Panagrolaimomorpha</taxon>
        <taxon>Panagrolaimoidea</taxon>
        <taxon>Panagrolaimidae</taxon>
        <taxon>Panagrellus</taxon>
    </lineage>
</organism>
<feature type="compositionally biased region" description="Basic and acidic residues" evidence="1">
    <location>
        <begin position="176"/>
        <end position="208"/>
    </location>
</feature>
<proteinExistence type="predicted"/>
<keyword evidence="2" id="KW-0812">Transmembrane</keyword>
<evidence type="ECO:0000313" key="3">
    <source>
        <dbReference type="Proteomes" id="UP000492821"/>
    </source>
</evidence>
<protein>
    <submittedName>
        <fullName evidence="4">Late embryogenesis abundant protein</fullName>
    </submittedName>
</protein>
<keyword evidence="3" id="KW-1185">Reference proteome</keyword>
<feature type="transmembrane region" description="Helical" evidence="2">
    <location>
        <begin position="42"/>
        <end position="61"/>
    </location>
</feature>
<dbReference type="AlphaFoldDB" id="A0A7E4VDA5"/>
<keyword evidence="2" id="KW-0472">Membrane</keyword>
<evidence type="ECO:0000313" key="4">
    <source>
        <dbReference type="WBParaSite" id="Pan_g19469.t1"/>
    </source>
</evidence>
<accession>A0A7E4VDA5</accession>
<keyword evidence="2" id="KW-1133">Transmembrane helix</keyword>
<reference evidence="3" key="1">
    <citation type="journal article" date="2013" name="Genetics">
        <title>The draft genome and transcriptome of Panagrellus redivivus are shaped by the harsh demands of a free-living lifestyle.</title>
        <authorList>
            <person name="Srinivasan J."/>
            <person name="Dillman A.R."/>
            <person name="Macchietto M.G."/>
            <person name="Heikkinen L."/>
            <person name="Lakso M."/>
            <person name="Fracchia K.M."/>
            <person name="Antoshechkin I."/>
            <person name="Mortazavi A."/>
            <person name="Wong G."/>
            <person name="Sternberg P.W."/>
        </authorList>
    </citation>
    <scope>NUCLEOTIDE SEQUENCE [LARGE SCALE GENOMIC DNA]</scope>
    <source>
        <strain evidence="3">MT8872</strain>
    </source>
</reference>
<evidence type="ECO:0000256" key="1">
    <source>
        <dbReference type="SAM" id="MobiDB-lite"/>
    </source>
</evidence>
<dbReference type="Proteomes" id="UP000492821">
    <property type="component" value="Unassembled WGS sequence"/>
</dbReference>